<name>A0AAW4WHT6_9FIRM</name>
<evidence type="ECO:0000313" key="7">
    <source>
        <dbReference type="EMBL" id="MCC2242407.1"/>
    </source>
</evidence>
<evidence type="ECO:0000256" key="3">
    <source>
        <dbReference type="ARBA" id="ARBA00023082"/>
    </source>
</evidence>
<dbReference type="NCBIfam" id="TIGR02980">
    <property type="entry name" value="SigBFG"/>
    <property type="match status" value="1"/>
</dbReference>
<reference evidence="8 10" key="1">
    <citation type="journal article" date="2021" name="ISME Commun">
        <title>Automated analysis of genomic sequences facilitates high-throughput and comprehensive description of bacteria.</title>
        <authorList>
            <person name="Hitch T.C.A."/>
        </authorList>
    </citation>
    <scope>NUCLEOTIDE SEQUENCE [LARGE SCALE GENOMIC DNA]</scope>
    <source>
        <strain evidence="8 10">Sanger_19</strain>
    </source>
</reference>
<dbReference type="PANTHER" id="PTHR30603:SF19">
    <property type="entry name" value="RNA POLYMERASE SIGMA-F FACTOR"/>
    <property type="match status" value="1"/>
</dbReference>
<evidence type="ECO:0000313" key="10">
    <source>
        <dbReference type="Proteomes" id="UP001209666"/>
    </source>
</evidence>
<dbReference type="InterPro" id="IPR007627">
    <property type="entry name" value="RNA_pol_sigma70_r2"/>
</dbReference>
<dbReference type="Gene3D" id="1.20.120.1810">
    <property type="match status" value="1"/>
</dbReference>
<dbReference type="InterPro" id="IPR007630">
    <property type="entry name" value="RNA_pol_sigma70_r4"/>
</dbReference>
<dbReference type="InterPro" id="IPR014322">
    <property type="entry name" value="RNA_pol_sigma-B/F/G"/>
</dbReference>
<dbReference type="Pfam" id="PF04542">
    <property type="entry name" value="Sigma70_r2"/>
    <property type="match status" value="1"/>
</dbReference>
<dbReference type="InterPro" id="IPR013324">
    <property type="entry name" value="RNA_pol_sigma_r3/r4-like"/>
</dbReference>
<dbReference type="NCBIfam" id="TIGR02937">
    <property type="entry name" value="sigma70-ECF"/>
    <property type="match status" value="1"/>
</dbReference>
<dbReference type="EMBL" id="JAJEQW010000009">
    <property type="protein sequence ID" value="MCC2242407.1"/>
    <property type="molecule type" value="Genomic_DNA"/>
</dbReference>
<dbReference type="SUPFAM" id="SSF88946">
    <property type="entry name" value="Sigma2 domain of RNA polymerase sigma factors"/>
    <property type="match status" value="1"/>
</dbReference>
<evidence type="ECO:0000256" key="1">
    <source>
        <dbReference type="ARBA" id="ARBA00022969"/>
    </source>
</evidence>
<accession>A0AAW4WHT6</accession>
<evidence type="ECO:0000313" key="8">
    <source>
        <dbReference type="EMBL" id="MCU6716024.1"/>
    </source>
</evidence>
<dbReference type="GO" id="GO:0006352">
    <property type="term" value="P:DNA-templated transcription initiation"/>
    <property type="evidence" value="ECO:0007669"/>
    <property type="project" value="InterPro"/>
</dbReference>
<dbReference type="Gene3D" id="1.10.10.10">
    <property type="entry name" value="Winged helix-like DNA-binding domain superfamily/Winged helix DNA-binding domain"/>
    <property type="match status" value="2"/>
</dbReference>
<dbReference type="InterPro" id="IPR007624">
    <property type="entry name" value="RNA_pol_sigma70_r3"/>
</dbReference>
<dbReference type="PANTHER" id="PTHR30603">
    <property type="entry name" value="RNA POLYMERASE SIGMA FACTOR RPO"/>
    <property type="match status" value="1"/>
</dbReference>
<keyword evidence="2" id="KW-0805">Transcription regulation</keyword>
<dbReference type="SUPFAM" id="SSF88659">
    <property type="entry name" value="Sigma3 and sigma4 domains of RNA polymerase sigma factors"/>
    <property type="match status" value="2"/>
</dbReference>
<evidence type="ECO:0000256" key="5">
    <source>
        <dbReference type="ARBA" id="ARBA00023163"/>
    </source>
</evidence>
<keyword evidence="1" id="KW-0749">Sporulation</keyword>
<dbReference type="InterPro" id="IPR013325">
    <property type="entry name" value="RNA_pol_sigma_r2"/>
</dbReference>
<keyword evidence="4" id="KW-0238">DNA-binding</keyword>
<dbReference type="AlphaFoldDB" id="A0AAW4WHT6"/>
<reference evidence="7" key="2">
    <citation type="submission" date="2021-10" db="EMBL/GenBank/DDBJ databases">
        <title>Anaerobic single-cell dispensing facilitates the cultivation of human gut bacteria.</title>
        <authorList>
            <person name="Afrizal A."/>
        </authorList>
    </citation>
    <scope>NUCLEOTIDE SEQUENCE</scope>
    <source>
        <strain evidence="7">CLA-AA-H204</strain>
    </source>
</reference>
<dbReference type="RefSeq" id="WP_118056454.1">
    <property type="nucleotide sequence ID" value="NZ_JAJEQW010000009.1"/>
</dbReference>
<feature type="domain" description="RNA polymerase sigma-70" evidence="6">
    <location>
        <begin position="46"/>
        <end position="59"/>
    </location>
</feature>
<gene>
    <name evidence="7" type="ORF">LKD47_08880</name>
    <name evidence="8" type="ORF">OCV43_01880</name>
</gene>
<keyword evidence="10" id="KW-1185">Reference proteome</keyword>
<dbReference type="Pfam" id="PF04545">
    <property type="entry name" value="Sigma70_r4"/>
    <property type="match status" value="1"/>
</dbReference>
<dbReference type="GO" id="GO:0030435">
    <property type="term" value="P:sporulation resulting in formation of a cellular spore"/>
    <property type="evidence" value="ECO:0007669"/>
    <property type="project" value="UniProtKB-KW"/>
</dbReference>
<reference evidence="8" key="3">
    <citation type="submission" date="2022-09" db="EMBL/GenBank/DDBJ databases">
        <authorList>
            <person name="Hitch T.C.A."/>
        </authorList>
    </citation>
    <scope>NUCLEOTIDE SEQUENCE</scope>
    <source>
        <strain evidence="8">Sanger_19</strain>
    </source>
</reference>
<dbReference type="PRINTS" id="PR00046">
    <property type="entry name" value="SIGMA70FCT"/>
</dbReference>
<dbReference type="Proteomes" id="UP001198893">
    <property type="component" value="Unassembled WGS sequence"/>
</dbReference>
<organism evidence="7 9">
    <name type="scientific">Roseburia amylophila</name>
    <dbReference type="NCBI Taxonomy" id="2981794"/>
    <lineage>
        <taxon>Bacteria</taxon>
        <taxon>Bacillati</taxon>
        <taxon>Bacillota</taxon>
        <taxon>Clostridia</taxon>
        <taxon>Lachnospirales</taxon>
        <taxon>Lachnospiraceae</taxon>
        <taxon>Roseburia</taxon>
    </lineage>
</organism>
<evidence type="ECO:0000259" key="6">
    <source>
        <dbReference type="PROSITE" id="PS00715"/>
    </source>
</evidence>
<dbReference type="NCBIfam" id="NF004052">
    <property type="entry name" value="PRK05572.1"/>
    <property type="match status" value="1"/>
</dbReference>
<evidence type="ECO:0000256" key="2">
    <source>
        <dbReference type="ARBA" id="ARBA00023015"/>
    </source>
</evidence>
<dbReference type="InterPro" id="IPR000943">
    <property type="entry name" value="RNA_pol_sigma70"/>
</dbReference>
<dbReference type="EMBL" id="JAOQKI010000002">
    <property type="protein sequence ID" value="MCU6716024.1"/>
    <property type="molecule type" value="Genomic_DNA"/>
</dbReference>
<proteinExistence type="predicted"/>
<dbReference type="PROSITE" id="PS00715">
    <property type="entry name" value="SIGMA70_1"/>
    <property type="match status" value="1"/>
</dbReference>
<dbReference type="InterPro" id="IPR036388">
    <property type="entry name" value="WH-like_DNA-bd_sf"/>
</dbReference>
<dbReference type="GO" id="GO:0003677">
    <property type="term" value="F:DNA binding"/>
    <property type="evidence" value="ECO:0007669"/>
    <property type="project" value="UniProtKB-KW"/>
</dbReference>
<keyword evidence="5" id="KW-0804">Transcription</keyword>
<sequence length="240" mass="27511">MEQTIAYIKRAHKGDKQARDTLVLGNQGLVWSVVQRFLGRGHDKEELFQIGCIGLMKAVDKFDVSYEVCFSTYAVPVIMGEIRRFLRDDGMVKVSRSMKEKGYLISNARKELTDMLGREPELKELAEKTGLSEEEIVLAVEANGEVESIYQSVYQSDGSEIYLLDRLKDKKNAQEELENKLLIEELLQQLSGREQQLIKMRYFENATQSQIAAKLGTSQVQVSRMEKKILLQMRKYMSQG</sequence>
<protein>
    <submittedName>
        <fullName evidence="7">SigF/SigG family RNA polymerase sporulation sigma factor</fullName>
    </submittedName>
</protein>
<evidence type="ECO:0000256" key="4">
    <source>
        <dbReference type="ARBA" id="ARBA00023125"/>
    </source>
</evidence>
<dbReference type="GO" id="GO:0016987">
    <property type="term" value="F:sigma factor activity"/>
    <property type="evidence" value="ECO:0007669"/>
    <property type="project" value="UniProtKB-KW"/>
</dbReference>
<dbReference type="Proteomes" id="UP001209666">
    <property type="component" value="Unassembled WGS sequence"/>
</dbReference>
<keyword evidence="3" id="KW-0731">Sigma factor</keyword>
<dbReference type="InterPro" id="IPR014284">
    <property type="entry name" value="RNA_pol_sigma-70_dom"/>
</dbReference>
<evidence type="ECO:0000313" key="9">
    <source>
        <dbReference type="Proteomes" id="UP001198893"/>
    </source>
</evidence>
<comment type="caution">
    <text evidence="7">The sequence shown here is derived from an EMBL/GenBank/DDBJ whole genome shotgun (WGS) entry which is preliminary data.</text>
</comment>
<dbReference type="Pfam" id="PF04539">
    <property type="entry name" value="Sigma70_r3"/>
    <property type="match status" value="1"/>
</dbReference>
<dbReference type="InterPro" id="IPR050239">
    <property type="entry name" value="Sigma-70_RNA_pol_init_factors"/>
</dbReference>